<reference evidence="1" key="1">
    <citation type="submission" date="2023-03" db="EMBL/GenBank/DDBJ databases">
        <title>Massive genome expansion in bonnet fungi (Mycena s.s.) driven by repeated elements and novel gene families across ecological guilds.</title>
        <authorList>
            <consortium name="Lawrence Berkeley National Laboratory"/>
            <person name="Harder C.B."/>
            <person name="Miyauchi S."/>
            <person name="Viragh M."/>
            <person name="Kuo A."/>
            <person name="Thoen E."/>
            <person name="Andreopoulos B."/>
            <person name="Lu D."/>
            <person name="Skrede I."/>
            <person name="Drula E."/>
            <person name="Henrissat B."/>
            <person name="Morin E."/>
            <person name="Kohler A."/>
            <person name="Barry K."/>
            <person name="LaButti K."/>
            <person name="Morin E."/>
            <person name="Salamov A."/>
            <person name="Lipzen A."/>
            <person name="Mereny Z."/>
            <person name="Hegedus B."/>
            <person name="Baldrian P."/>
            <person name="Stursova M."/>
            <person name="Weitz H."/>
            <person name="Taylor A."/>
            <person name="Grigoriev I.V."/>
            <person name="Nagy L.G."/>
            <person name="Martin F."/>
            <person name="Kauserud H."/>
        </authorList>
    </citation>
    <scope>NUCLEOTIDE SEQUENCE</scope>
    <source>
        <strain evidence="1">9284</strain>
    </source>
</reference>
<evidence type="ECO:0000313" key="2">
    <source>
        <dbReference type="Proteomes" id="UP001221142"/>
    </source>
</evidence>
<dbReference type="EMBL" id="JARKIF010000032">
    <property type="protein sequence ID" value="KAJ7611844.1"/>
    <property type="molecule type" value="Genomic_DNA"/>
</dbReference>
<protein>
    <recommendedName>
        <fullName evidence="3">F-box domain-containing protein</fullName>
    </recommendedName>
</protein>
<gene>
    <name evidence="1" type="ORF">FB45DRAFT_1119335</name>
</gene>
<dbReference type="Proteomes" id="UP001221142">
    <property type="component" value="Unassembled WGS sequence"/>
</dbReference>
<comment type="caution">
    <text evidence="1">The sequence shown here is derived from an EMBL/GenBank/DDBJ whole genome shotgun (WGS) entry which is preliminary data.</text>
</comment>
<sequence length="591" mass="66999">MAINSLPEELISEILSPVLHVPDENLFADIEEISRFAEYLPESPSEYLPVCKTWMRVATPLLYDVVVIRSKAQAHALKQALLKNKDLGLFIKRLRVEGGYGAPMRTILQSSPHISDLVISLNVFSSDSASGLCAGLPLVNPKRLIFQEFRDFQLPKNPLTEQGVKEAMLQSASKWNRLFVLKLPCFFDHFEMLQAFNEIRTLHTLSVASLSTASRLFSIFKDCPLQCIEVTYRVPDDLERVGNKDPTFRALLRFADPDSSDIPGGVAHSSRPLYLDFIPMEAATPEIKEIIWKRVLYFALSVPELEEDLYNDIPPRLPILLVSKYFNRLALRYYYTHICLKDHNHVPKLVAVLERNPWLGCHIRRVLGYFGEYDNDGRYEYCFMNGSLTTGLEELLFGDAYEPGDKSYICRRHISWRAFEIAMETCGSTLQKLTTRLCTASLPVSPAIFSRFTALRSLIWECGTEFDLDEIPSAALPCLTELSVAESDSSFLVALTRMKLPSLRTLALCYHESFPDFLRSHGTKLVDVTCWCDSFPLEHIFELCPSIKILGLYLPHSSFSRMRVDPGPFISENLISSTLEKIVLGPSFLVA</sequence>
<evidence type="ECO:0000313" key="1">
    <source>
        <dbReference type="EMBL" id="KAJ7611844.1"/>
    </source>
</evidence>
<accession>A0AAD7B680</accession>
<proteinExistence type="predicted"/>
<evidence type="ECO:0008006" key="3">
    <source>
        <dbReference type="Google" id="ProtNLM"/>
    </source>
</evidence>
<organism evidence="1 2">
    <name type="scientific">Roridomyces roridus</name>
    <dbReference type="NCBI Taxonomy" id="1738132"/>
    <lineage>
        <taxon>Eukaryota</taxon>
        <taxon>Fungi</taxon>
        <taxon>Dikarya</taxon>
        <taxon>Basidiomycota</taxon>
        <taxon>Agaricomycotina</taxon>
        <taxon>Agaricomycetes</taxon>
        <taxon>Agaricomycetidae</taxon>
        <taxon>Agaricales</taxon>
        <taxon>Marasmiineae</taxon>
        <taxon>Mycenaceae</taxon>
        <taxon>Roridomyces</taxon>
    </lineage>
</organism>
<keyword evidence="2" id="KW-1185">Reference proteome</keyword>
<dbReference type="AlphaFoldDB" id="A0AAD7B680"/>
<name>A0AAD7B680_9AGAR</name>